<dbReference type="HOGENOM" id="CLU_004589_1_1_1"/>
<feature type="compositionally biased region" description="Low complexity" evidence="8">
    <location>
        <begin position="281"/>
        <end position="299"/>
    </location>
</feature>
<feature type="compositionally biased region" description="Polar residues" evidence="8">
    <location>
        <begin position="125"/>
        <end position="139"/>
    </location>
</feature>
<dbReference type="Gene3D" id="3.40.20.10">
    <property type="entry name" value="Severin"/>
    <property type="match status" value="1"/>
</dbReference>
<dbReference type="InterPro" id="IPR012990">
    <property type="entry name" value="Beta-sandwich_Sec23_24"/>
</dbReference>
<dbReference type="GO" id="GO:0008270">
    <property type="term" value="F:zinc ion binding"/>
    <property type="evidence" value="ECO:0007669"/>
    <property type="project" value="InterPro"/>
</dbReference>
<dbReference type="OMA" id="INPFMTF"/>
<accession>H3CLM9</accession>
<dbReference type="Pfam" id="PF04811">
    <property type="entry name" value="Sec23_trunk"/>
    <property type="match status" value="1"/>
</dbReference>
<name>H3CLM9_TETNG</name>
<dbReference type="FunFam" id="2.30.30.380:FF:000003">
    <property type="entry name" value="SEC24 homolog D, COPII coat complex component"/>
    <property type="match status" value="1"/>
</dbReference>
<dbReference type="PANTHER" id="PTHR13803">
    <property type="entry name" value="SEC24-RELATED PROTEIN"/>
    <property type="match status" value="1"/>
</dbReference>
<dbReference type="InterPro" id="IPR036465">
    <property type="entry name" value="vWFA_dom_sf"/>
</dbReference>
<dbReference type="STRING" id="99883.ENSTNIP00000009158"/>
<evidence type="ECO:0000256" key="6">
    <source>
        <dbReference type="ARBA" id="ARBA00022927"/>
    </source>
</evidence>
<dbReference type="FunCoup" id="H3CLM9">
    <property type="interactions" value="2092"/>
</dbReference>
<dbReference type="GO" id="GO:0030127">
    <property type="term" value="C:COPII vesicle coat"/>
    <property type="evidence" value="ECO:0007669"/>
    <property type="project" value="InterPro"/>
</dbReference>
<dbReference type="Pfam" id="PF00626">
    <property type="entry name" value="Gelsolin"/>
    <property type="match status" value="1"/>
</dbReference>
<organism evidence="14 15">
    <name type="scientific">Tetraodon nigroviridis</name>
    <name type="common">Spotted green pufferfish</name>
    <name type="synonym">Chelonodon nigroviridis</name>
    <dbReference type="NCBI Taxonomy" id="99883"/>
    <lineage>
        <taxon>Eukaryota</taxon>
        <taxon>Metazoa</taxon>
        <taxon>Chordata</taxon>
        <taxon>Craniata</taxon>
        <taxon>Vertebrata</taxon>
        <taxon>Euteleostomi</taxon>
        <taxon>Actinopterygii</taxon>
        <taxon>Neopterygii</taxon>
        <taxon>Teleostei</taxon>
        <taxon>Neoteleostei</taxon>
        <taxon>Acanthomorphata</taxon>
        <taxon>Eupercaria</taxon>
        <taxon>Tetraodontiformes</taxon>
        <taxon>Tetradontoidea</taxon>
        <taxon>Tetraodontidae</taxon>
        <taxon>Tetraodon</taxon>
    </lineage>
</organism>
<feature type="domain" description="Sec23/Sec24 helical" evidence="12">
    <location>
        <begin position="836"/>
        <end position="935"/>
    </location>
</feature>
<evidence type="ECO:0000313" key="15">
    <source>
        <dbReference type="Proteomes" id="UP000007303"/>
    </source>
</evidence>
<keyword evidence="15" id="KW-1185">Reference proteome</keyword>
<dbReference type="InterPro" id="IPR050550">
    <property type="entry name" value="SEC23_SEC24_subfamily"/>
</dbReference>
<feature type="domain" description="Sec23/Sec24 beta-sandwich" evidence="13">
    <location>
        <begin position="739"/>
        <end position="823"/>
    </location>
</feature>
<dbReference type="GO" id="GO:0000149">
    <property type="term" value="F:SNARE binding"/>
    <property type="evidence" value="ECO:0007669"/>
    <property type="project" value="TreeGrafter"/>
</dbReference>
<reference evidence="14" key="3">
    <citation type="submission" date="2025-09" db="UniProtKB">
        <authorList>
            <consortium name="Ensembl"/>
        </authorList>
    </citation>
    <scope>IDENTIFICATION</scope>
</reference>
<evidence type="ECO:0000259" key="9">
    <source>
        <dbReference type="Pfam" id="PF00626"/>
    </source>
</evidence>
<dbReference type="FunFam" id="3.40.50.410:FF:000020">
    <property type="entry name" value="protein transport protein Sec24D isoform X1"/>
    <property type="match status" value="1"/>
</dbReference>
<keyword evidence="6" id="KW-0653">Protein transport</keyword>
<dbReference type="InterPro" id="IPR036180">
    <property type="entry name" value="Gelsolin-like_dom_sf"/>
</dbReference>
<dbReference type="Pfam" id="PF04815">
    <property type="entry name" value="Sec23_helical"/>
    <property type="match status" value="1"/>
</dbReference>
<feature type="compositionally biased region" description="Low complexity" evidence="8">
    <location>
        <begin position="140"/>
        <end position="149"/>
    </location>
</feature>
<evidence type="ECO:0000259" key="10">
    <source>
        <dbReference type="Pfam" id="PF04810"/>
    </source>
</evidence>
<evidence type="ECO:0000256" key="4">
    <source>
        <dbReference type="ARBA" id="ARBA00008334"/>
    </source>
</evidence>
<feature type="domain" description="Gelsolin-like" evidence="9">
    <location>
        <begin position="955"/>
        <end position="1025"/>
    </location>
</feature>
<dbReference type="GO" id="GO:0005789">
    <property type="term" value="C:endoplasmic reticulum membrane"/>
    <property type="evidence" value="ECO:0007669"/>
    <property type="project" value="UniProtKB-SubCell"/>
</dbReference>
<dbReference type="SUPFAM" id="SSF82919">
    <property type="entry name" value="Zn-finger domain of Sec23/24"/>
    <property type="match status" value="1"/>
</dbReference>
<dbReference type="SUPFAM" id="SSF81811">
    <property type="entry name" value="Helical domain of Sec23/24"/>
    <property type="match status" value="1"/>
</dbReference>
<keyword evidence="7" id="KW-0968">Cytoplasmic vesicle</keyword>
<dbReference type="Pfam" id="PF04810">
    <property type="entry name" value="zf-Sec23_Sec24"/>
    <property type="match status" value="1"/>
</dbReference>
<dbReference type="AlphaFoldDB" id="H3CLM9"/>
<dbReference type="GO" id="GO:0070971">
    <property type="term" value="C:endoplasmic reticulum exit site"/>
    <property type="evidence" value="ECO:0007669"/>
    <property type="project" value="TreeGrafter"/>
</dbReference>
<dbReference type="Ensembl" id="ENSTNIT00000009329.1">
    <property type="protein sequence ID" value="ENSTNIP00000009158.1"/>
    <property type="gene ID" value="ENSTNIG00000006392.1"/>
</dbReference>
<dbReference type="InParanoid" id="H3CLM9"/>
<evidence type="ECO:0000259" key="11">
    <source>
        <dbReference type="Pfam" id="PF04811"/>
    </source>
</evidence>
<feature type="compositionally biased region" description="Low complexity" evidence="8">
    <location>
        <begin position="41"/>
        <end position="72"/>
    </location>
</feature>
<evidence type="ECO:0000256" key="7">
    <source>
        <dbReference type="ARBA" id="ARBA00023329"/>
    </source>
</evidence>
<evidence type="ECO:0000256" key="8">
    <source>
        <dbReference type="SAM" id="MobiDB-lite"/>
    </source>
</evidence>
<feature type="domain" description="Zinc finger Sec23/Sec24-type" evidence="10">
    <location>
        <begin position="413"/>
        <end position="451"/>
    </location>
</feature>
<dbReference type="SUPFAM" id="SSF82754">
    <property type="entry name" value="C-terminal, gelsolin-like domain of Sec23/24"/>
    <property type="match status" value="1"/>
</dbReference>
<proteinExistence type="inferred from homology"/>
<dbReference type="SUPFAM" id="SSF53300">
    <property type="entry name" value="vWA-like"/>
    <property type="match status" value="1"/>
</dbReference>
<feature type="compositionally biased region" description="Polar residues" evidence="8">
    <location>
        <begin position="73"/>
        <end position="85"/>
    </location>
</feature>
<comment type="subcellular location">
    <subcellularLocation>
        <location evidence="3">Cytoplasm</location>
        <location evidence="3">Cytosol</location>
    </subcellularLocation>
    <subcellularLocation>
        <location evidence="1">Cytoplasmic vesicle</location>
        <location evidence="1">COPII-coated vesicle membrane</location>
        <topology evidence="1">Peripheral membrane protein</topology>
        <orientation evidence="1">Cytoplasmic side</orientation>
    </subcellularLocation>
    <subcellularLocation>
        <location evidence="2">Endoplasmic reticulum membrane</location>
        <topology evidence="2">Peripheral membrane protein</topology>
        <orientation evidence="2">Cytoplasmic side</orientation>
    </subcellularLocation>
</comment>
<dbReference type="PANTHER" id="PTHR13803:SF5">
    <property type="entry name" value="PROTEIN TRANSPORT PROTEIN SEC24C"/>
    <property type="match status" value="1"/>
</dbReference>
<dbReference type="InterPro" id="IPR041742">
    <property type="entry name" value="Sec24-like_trunk_dom"/>
</dbReference>
<dbReference type="GO" id="GO:0005829">
    <property type="term" value="C:cytosol"/>
    <property type="evidence" value="ECO:0007669"/>
    <property type="project" value="UniProtKB-SubCell"/>
</dbReference>
<dbReference type="Gene3D" id="2.60.40.1670">
    <property type="entry name" value="beta-sandwich domain of Sec23/24"/>
    <property type="match status" value="1"/>
</dbReference>
<feature type="compositionally biased region" description="Pro residues" evidence="8">
    <location>
        <begin position="222"/>
        <end position="231"/>
    </location>
</feature>
<dbReference type="InterPro" id="IPR006900">
    <property type="entry name" value="Sec23/24_helical_dom"/>
</dbReference>
<keyword evidence="5" id="KW-0813">Transport</keyword>
<evidence type="ECO:0000259" key="13">
    <source>
        <dbReference type="Pfam" id="PF08033"/>
    </source>
</evidence>
<evidence type="ECO:0000259" key="12">
    <source>
        <dbReference type="Pfam" id="PF04815"/>
    </source>
</evidence>
<dbReference type="GO" id="GO:0090110">
    <property type="term" value="P:COPII-coated vesicle cargo loading"/>
    <property type="evidence" value="ECO:0007669"/>
    <property type="project" value="TreeGrafter"/>
</dbReference>
<feature type="region of interest" description="Disordered" evidence="8">
    <location>
        <begin position="1"/>
        <end position="316"/>
    </location>
</feature>
<feature type="compositionally biased region" description="Pro residues" evidence="8">
    <location>
        <begin position="86"/>
        <end position="97"/>
    </location>
</feature>
<evidence type="ECO:0000256" key="1">
    <source>
        <dbReference type="ARBA" id="ARBA00004299"/>
    </source>
</evidence>
<sequence length="1084" mass="117428">MNVNQPAPMASQYGQPHSGYGQPGYAPLDGGYPASYAPYNGPASAYQPGGPQQGPSRGPPASGAAPVSAAQPFNQYSHSQGSVQNGPPPMTQAPPRPTVSQQYNHGAVNLSGPQASYPQHYAPPSMQQVTSQMSGMQITSGAPSAAAPGYAPPPTSQPAFLSGPPPPAQGSFPPGAPPPSSQPGSFPPSGPPRTSLPSGQYTGQLPPPQQPPASQPPGYHSGPPPSSPHMPPTSMSQSNHLPPGPQGAPGLSGPLQAPPGQPGVPGGFSPQQNGAFGQVRGPQPGYAGPYPGQPSYGAPAPAPAPAPPAQKRLDPDAIPSPIQVIEDDKAKTTEPFATGVRGQAPPLVTTSFQVKDQGNASPRFIRCTAYNVPCTADMAKQSQVPLAAVIKPLAPLPADEVPPYLVDHGEGGPIRCNRCKAYMCPYMQFMEGGRRFQCGFCSCVTEVPPHYFQHLDHTGKRVDYYERPELSLGSYEFLATVDYCKNNKLPQPPAFIFLIDVSYNAVKSGMVSVVCQELKTLLDYLPRENPEAESSVRVGFVTYNKVLHFYNVKSSLAQPQMLVVSDVADMFVPLLDGFLVNVNQSRLVIESLLDQIPEMFAETRETETVFGPVIQAGLEALKAADCAGKLFVFHSSLPIAEAPGKLKNREDKKLIGTDKEKALFQPQIGFYNTLAKECVAQGCCVDLFLFPNQYVDVATLGVVPVSTGGSVYKYTYFQAQTDRERFLNDLRRDVQKLIGFDAVMRVRTSTGIRATDFFGSFFMNNTTDVELAGLDCDKAVTVEFKHDDKLSEETGALMSQCAVLYTSCSGQRRLRIHNMAVNCCSQLADLYRNCETDTIINYFSKYAFRGILSNPTKAVRETLVNQCAQILACYRKNCASPSPAGQLILPECMKLLPVYLNCVLKSDVLLPGGDVSLDERAYLRQLVGCMDVTESHVFFYPRLLPLMKLESESLPVAIRDSEERLSKGGVYLLETGLHLFLWVGASVQQEVLLNIFGTPSFSQIDSSMTSLPVLDNPYSQCLREVIDSFRAQRSRYMKLMVVKQEDRSELIFKHFLVEDKSASGGASYVDFLCHMHKEIRQLLS</sequence>
<dbReference type="GeneTree" id="ENSGT00950000182924"/>
<evidence type="ECO:0000256" key="5">
    <source>
        <dbReference type="ARBA" id="ARBA00022448"/>
    </source>
</evidence>
<dbReference type="InterPro" id="IPR029006">
    <property type="entry name" value="ADF-H/Gelsolin-like_dom_sf"/>
</dbReference>
<dbReference type="Gene3D" id="1.20.120.730">
    <property type="entry name" value="Sec23/Sec24 helical domain"/>
    <property type="match status" value="1"/>
</dbReference>
<dbReference type="Pfam" id="PF08033">
    <property type="entry name" value="Sec23_BS"/>
    <property type="match status" value="1"/>
</dbReference>
<dbReference type="Gene3D" id="3.40.50.410">
    <property type="entry name" value="von Willebrand factor, type A domain"/>
    <property type="match status" value="1"/>
</dbReference>
<dbReference type="CDD" id="cd01479">
    <property type="entry name" value="Sec24-like"/>
    <property type="match status" value="1"/>
</dbReference>
<dbReference type="SUPFAM" id="SSF81995">
    <property type="entry name" value="beta-sandwich domain of Sec23/24"/>
    <property type="match status" value="1"/>
</dbReference>
<comment type="similarity">
    <text evidence="4">Belongs to the SEC23/SEC24 family. SEC24 subfamily.</text>
</comment>
<dbReference type="InterPro" id="IPR006895">
    <property type="entry name" value="Znf_Sec23_Sec24"/>
</dbReference>
<evidence type="ECO:0000256" key="2">
    <source>
        <dbReference type="ARBA" id="ARBA00004397"/>
    </source>
</evidence>
<dbReference type="InterPro" id="IPR036175">
    <property type="entry name" value="Sec23/24_helical_dom_sf"/>
</dbReference>
<dbReference type="GO" id="GO:0006886">
    <property type="term" value="P:intracellular protein transport"/>
    <property type="evidence" value="ECO:0007669"/>
    <property type="project" value="InterPro"/>
</dbReference>
<dbReference type="InterPro" id="IPR036174">
    <property type="entry name" value="Znf_Sec23_Sec24_sf"/>
</dbReference>
<evidence type="ECO:0000313" key="14">
    <source>
        <dbReference type="Ensembl" id="ENSTNIP00000009158.1"/>
    </source>
</evidence>
<reference evidence="15" key="1">
    <citation type="journal article" date="2004" name="Nature">
        <title>Genome duplication in the teleost fish Tetraodon nigroviridis reveals the early vertebrate proto-karyotype.</title>
        <authorList>
            <person name="Jaillon O."/>
            <person name="Aury J.-M."/>
            <person name="Brunet F."/>
            <person name="Petit J.-L."/>
            <person name="Stange-Thomann N."/>
            <person name="Mauceli E."/>
            <person name="Bouneau L."/>
            <person name="Fischer C."/>
            <person name="Ozouf-Costaz C."/>
            <person name="Bernot A."/>
            <person name="Nicaud S."/>
            <person name="Jaffe D."/>
            <person name="Fisher S."/>
            <person name="Lutfalla G."/>
            <person name="Dossat C."/>
            <person name="Segurens B."/>
            <person name="Dasilva C."/>
            <person name="Salanoubat M."/>
            <person name="Levy M."/>
            <person name="Boudet N."/>
            <person name="Castellano S."/>
            <person name="Anthouard V."/>
            <person name="Jubin C."/>
            <person name="Castelli V."/>
            <person name="Katinka M."/>
            <person name="Vacherie B."/>
            <person name="Biemont C."/>
            <person name="Skalli Z."/>
            <person name="Cattolico L."/>
            <person name="Poulain J."/>
            <person name="De Berardinis V."/>
            <person name="Cruaud C."/>
            <person name="Duprat S."/>
            <person name="Brottier P."/>
            <person name="Coutanceau J.-P."/>
            <person name="Gouzy J."/>
            <person name="Parra G."/>
            <person name="Lardier G."/>
            <person name="Chapple C."/>
            <person name="McKernan K.J."/>
            <person name="McEwan P."/>
            <person name="Bosak S."/>
            <person name="Kellis M."/>
            <person name="Volff J.-N."/>
            <person name="Guigo R."/>
            <person name="Zody M.C."/>
            <person name="Mesirov J."/>
            <person name="Lindblad-Toh K."/>
            <person name="Birren B."/>
            <person name="Nusbaum C."/>
            <person name="Kahn D."/>
            <person name="Robinson-Rechavi M."/>
            <person name="Laudet V."/>
            <person name="Schachter V."/>
            <person name="Quetier F."/>
            <person name="Saurin W."/>
            <person name="Scarpelli C."/>
            <person name="Wincker P."/>
            <person name="Lander E.S."/>
            <person name="Weissenbach J."/>
            <person name="Roest Crollius H."/>
        </authorList>
    </citation>
    <scope>NUCLEOTIDE SEQUENCE [LARGE SCALE GENOMIC DNA]</scope>
</reference>
<protein>
    <submittedName>
        <fullName evidence="14">SEC24 homolog C, COPII coat complex component</fullName>
    </submittedName>
</protein>
<evidence type="ECO:0000256" key="3">
    <source>
        <dbReference type="ARBA" id="ARBA00004514"/>
    </source>
</evidence>
<feature type="compositionally biased region" description="Pro residues" evidence="8">
    <location>
        <begin position="163"/>
        <end position="191"/>
    </location>
</feature>
<dbReference type="Proteomes" id="UP000007303">
    <property type="component" value="Unassembled WGS sequence"/>
</dbReference>
<reference evidence="14" key="2">
    <citation type="submission" date="2025-08" db="UniProtKB">
        <authorList>
            <consortium name="Ensembl"/>
        </authorList>
    </citation>
    <scope>IDENTIFICATION</scope>
</reference>
<feature type="compositionally biased region" description="Pro residues" evidence="8">
    <location>
        <begin position="205"/>
        <end position="215"/>
    </location>
</feature>
<dbReference type="Gene3D" id="2.30.30.380">
    <property type="entry name" value="Zn-finger domain of Sec23/24"/>
    <property type="match status" value="1"/>
</dbReference>
<feature type="domain" description="Sec23/Sec24 trunk" evidence="11">
    <location>
        <begin position="490"/>
        <end position="734"/>
    </location>
</feature>
<dbReference type="InterPro" id="IPR007123">
    <property type="entry name" value="Gelsolin-like_dom"/>
</dbReference>
<dbReference type="InterPro" id="IPR006896">
    <property type="entry name" value="Sec23/24_trunk_dom"/>
</dbReference>